<dbReference type="EMBL" id="ANNX02000016">
    <property type="protein sequence ID" value="KYC42915.1"/>
    <property type="molecule type" value="Genomic_DNA"/>
</dbReference>
<evidence type="ECO:0000313" key="1">
    <source>
        <dbReference type="EMBL" id="KYC42915.1"/>
    </source>
</evidence>
<dbReference type="Proteomes" id="UP000076925">
    <property type="component" value="Unassembled WGS sequence"/>
</dbReference>
<gene>
    <name evidence="1" type="ORF">WA1_12420</name>
</gene>
<evidence type="ECO:0000313" key="2">
    <source>
        <dbReference type="Proteomes" id="UP000076925"/>
    </source>
</evidence>
<dbReference type="STRING" id="128403.WA1_12420"/>
<comment type="caution">
    <text evidence="1">The sequence shown here is derived from an EMBL/GenBank/DDBJ whole genome shotgun (WGS) entry which is preliminary data.</text>
</comment>
<keyword evidence="2" id="KW-1185">Reference proteome</keyword>
<sequence length="64" mass="7388">MGISFLAIILNTNMFLDLKNFKNVNLVAIWSIVIYSLSQAPEVHLNFLNPYQKYKQISNRTSPD</sequence>
<dbReference type="AlphaFoldDB" id="A0A139XE03"/>
<protein>
    <submittedName>
        <fullName evidence="1">Uncharacterized protein</fullName>
    </submittedName>
</protein>
<accession>A0A139XE03</accession>
<name>A0A139XE03_9CYAN</name>
<organism evidence="1 2">
    <name type="scientific">Scytonema hofmannii PCC 7110</name>
    <dbReference type="NCBI Taxonomy" id="128403"/>
    <lineage>
        <taxon>Bacteria</taxon>
        <taxon>Bacillati</taxon>
        <taxon>Cyanobacteriota</taxon>
        <taxon>Cyanophyceae</taxon>
        <taxon>Nostocales</taxon>
        <taxon>Scytonemataceae</taxon>
        <taxon>Scytonema</taxon>
    </lineage>
</organism>
<proteinExistence type="predicted"/>
<reference evidence="1 2" key="1">
    <citation type="journal article" date="2013" name="Genome Biol. Evol.">
        <title>Genomes of Stigonematalean cyanobacteria (subsection V) and the evolution of oxygenic photosynthesis from prokaryotes to plastids.</title>
        <authorList>
            <person name="Dagan T."/>
            <person name="Roettger M."/>
            <person name="Stucken K."/>
            <person name="Landan G."/>
            <person name="Koch R."/>
            <person name="Major P."/>
            <person name="Gould S.B."/>
            <person name="Goremykin V.V."/>
            <person name="Rippka R."/>
            <person name="Tandeau de Marsac N."/>
            <person name="Gugger M."/>
            <person name="Lockhart P.J."/>
            <person name="Allen J.F."/>
            <person name="Brune I."/>
            <person name="Maus I."/>
            <person name="Puhler A."/>
            <person name="Martin W.F."/>
        </authorList>
    </citation>
    <scope>NUCLEOTIDE SEQUENCE [LARGE SCALE GENOMIC DNA]</scope>
    <source>
        <strain evidence="1 2">PCC 7110</strain>
    </source>
</reference>